<evidence type="ECO:0000256" key="7">
    <source>
        <dbReference type="ARBA" id="ARBA00039935"/>
    </source>
</evidence>
<dbReference type="SUPFAM" id="SSF57829">
    <property type="entry name" value="Zn-binding ribosomal proteins"/>
    <property type="match status" value="1"/>
</dbReference>
<dbReference type="GO" id="GO:0006412">
    <property type="term" value="P:translation"/>
    <property type="evidence" value="ECO:0007669"/>
    <property type="project" value="InterPro"/>
</dbReference>
<comment type="similarity">
    <text evidence="2">Belongs to the bacterial ribosomal protein bL32 family.</text>
</comment>
<sequence length="153" mass="16289">MFPSAPSSSRMLLDSLRVSVRLGTQTYRLGLTSGASTLQAPPSISASPSAHNESSLTLRPALAGIAAPAAESPSSSPWSDLGAALWDGLLRAVPKKKVSHSRKSMRAANKGLKDRTDLVHCSACGKPKLHHHICASCFFEISRQQKSAQRQQS</sequence>
<name>A0A317XKW2_9BASI</name>
<dbReference type="HAMAP" id="MF_00340">
    <property type="entry name" value="Ribosomal_bL32"/>
    <property type="match status" value="1"/>
</dbReference>
<accession>A0A317XKW2</accession>
<comment type="subcellular location">
    <subcellularLocation>
        <location evidence="1">Mitochondrion</location>
    </subcellularLocation>
</comment>
<evidence type="ECO:0000313" key="9">
    <source>
        <dbReference type="Proteomes" id="UP000246740"/>
    </source>
</evidence>
<dbReference type="NCBIfam" id="TIGR01031">
    <property type="entry name" value="rpmF_bact"/>
    <property type="match status" value="1"/>
</dbReference>
<dbReference type="InterPro" id="IPR051991">
    <property type="entry name" value="Mitoribosomal_protein_bL32"/>
</dbReference>
<dbReference type="PANTHER" id="PTHR21026">
    <property type="entry name" value="39S RIBOSOMAL PROTEIN L32, MITOCHONDRIAL"/>
    <property type="match status" value="1"/>
</dbReference>
<evidence type="ECO:0000256" key="5">
    <source>
        <dbReference type="ARBA" id="ARBA00023128"/>
    </source>
</evidence>
<dbReference type="InterPro" id="IPR002677">
    <property type="entry name" value="Ribosomal_bL32"/>
</dbReference>
<evidence type="ECO:0000256" key="6">
    <source>
        <dbReference type="ARBA" id="ARBA00023274"/>
    </source>
</evidence>
<dbReference type="OrthoDB" id="2014905at2759"/>
<dbReference type="EMBL" id="KZ819198">
    <property type="protein sequence ID" value="PWY98517.1"/>
    <property type="molecule type" value="Genomic_DNA"/>
</dbReference>
<keyword evidence="6" id="KW-0687">Ribonucleoprotein</keyword>
<evidence type="ECO:0000256" key="3">
    <source>
        <dbReference type="ARBA" id="ARBA00022946"/>
    </source>
</evidence>
<reference evidence="8 9" key="1">
    <citation type="journal article" date="2018" name="Mol. Biol. Evol.">
        <title>Broad Genomic Sampling Reveals a Smut Pathogenic Ancestry of the Fungal Clade Ustilaginomycotina.</title>
        <authorList>
            <person name="Kijpornyongpan T."/>
            <person name="Mondo S.J."/>
            <person name="Barry K."/>
            <person name="Sandor L."/>
            <person name="Lee J."/>
            <person name="Lipzen A."/>
            <person name="Pangilinan J."/>
            <person name="LaButti K."/>
            <person name="Hainaut M."/>
            <person name="Henrissat B."/>
            <person name="Grigoriev I.V."/>
            <person name="Spatafora J.W."/>
            <person name="Aime M.C."/>
        </authorList>
    </citation>
    <scope>NUCLEOTIDE SEQUENCE [LARGE SCALE GENOMIC DNA]</scope>
    <source>
        <strain evidence="8 9">MCA 3645</strain>
    </source>
</reference>
<evidence type="ECO:0000256" key="1">
    <source>
        <dbReference type="ARBA" id="ARBA00004173"/>
    </source>
</evidence>
<dbReference type="InterPro" id="IPR011332">
    <property type="entry name" value="Ribosomal_zn-bd"/>
</dbReference>
<dbReference type="GO" id="GO:0005762">
    <property type="term" value="C:mitochondrial large ribosomal subunit"/>
    <property type="evidence" value="ECO:0007669"/>
    <property type="project" value="TreeGrafter"/>
</dbReference>
<dbReference type="Proteomes" id="UP000246740">
    <property type="component" value="Unassembled WGS sequence"/>
</dbReference>
<gene>
    <name evidence="8" type="ORF">BCV70DRAFT_201827</name>
</gene>
<keyword evidence="4" id="KW-0689">Ribosomal protein</keyword>
<organism evidence="8 9">
    <name type="scientific">Testicularia cyperi</name>
    <dbReference type="NCBI Taxonomy" id="1882483"/>
    <lineage>
        <taxon>Eukaryota</taxon>
        <taxon>Fungi</taxon>
        <taxon>Dikarya</taxon>
        <taxon>Basidiomycota</taxon>
        <taxon>Ustilaginomycotina</taxon>
        <taxon>Ustilaginomycetes</taxon>
        <taxon>Ustilaginales</taxon>
        <taxon>Anthracoideaceae</taxon>
        <taxon>Testicularia</taxon>
    </lineage>
</organism>
<evidence type="ECO:0000256" key="4">
    <source>
        <dbReference type="ARBA" id="ARBA00022980"/>
    </source>
</evidence>
<dbReference type="STRING" id="1882483.A0A317XKW2"/>
<dbReference type="InParanoid" id="A0A317XKW2"/>
<evidence type="ECO:0000313" key="8">
    <source>
        <dbReference type="EMBL" id="PWY98517.1"/>
    </source>
</evidence>
<keyword evidence="3" id="KW-0809">Transit peptide</keyword>
<keyword evidence="9" id="KW-1185">Reference proteome</keyword>
<dbReference type="Pfam" id="PF01783">
    <property type="entry name" value="Ribosomal_L32p"/>
    <property type="match status" value="1"/>
</dbReference>
<dbReference type="AlphaFoldDB" id="A0A317XKW2"/>
<dbReference type="GO" id="GO:0003735">
    <property type="term" value="F:structural constituent of ribosome"/>
    <property type="evidence" value="ECO:0007669"/>
    <property type="project" value="InterPro"/>
</dbReference>
<proteinExistence type="inferred from homology"/>
<keyword evidence="5" id="KW-0496">Mitochondrion</keyword>
<dbReference type="PANTHER" id="PTHR21026:SF2">
    <property type="entry name" value="LARGE RIBOSOMAL SUBUNIT PROTEIN BL32M"/>
    <property type="match status" value="1"/>
</dbReference>
<protein>
    <recommendedName>
        <fullName evidence="7">Large ribosomal subunit protein bL32m</fullName>
    </recommendedName>
</protein>
<evidence type="ECO:0000256" key="2">
    <source>
        <dbReference type="ARBA" id="ARBA00008560"/>
    </source>
</evidence>